<name>A0ACC1QC69_9APHY</name>
<reference evidence="1" key="1">
    <citation type="submission" date="2022-08" db="EMBL/GenBank/DDBJ databases">
        <title>Genome Sequence of Pycnoporus sanguineus.</title>
        <authorList>
            <person name="Buettner E."/>
        </authorList>
    </citation>
    <scope>NUCLEOTIDE SEQUENCE</scope>
    <source>
        <strain evidence="1">CG-C14</strain>
    </source>
</reference>
<evidence type="ECO:0000313" key="2">
    <source>
        <dbReference type="Proteomes" id="UP001144978"/>
    </source>
</evidence>
<sequence>MGTRAPIHECLVTTHDARGKAHEFLIAYQERPELPPNEALNEILPDISFRGELVVMQSGKRVFVVDLAGGRMATLAKEAVRSFLLETAARRAHNKRLTRMQSIPVLLR</sequence>
<dbReference type="EMBL" id="JANSHE010000063">
    <property type="protein sequence ID" value="KAJ3017840.1"/>
    <property type="molecule type" value="Genomic_DNA"/>
</dbReference>
<organism evidence="1 2">
    <name type="scientific">Trametes sanguinea</name>
    <dbReference type="NCBI Taxonomy" id="158606"/>
    <lineage>
        <taxon>Eukaryota</taxon>
        <taxon>Fungi</taxon>
        <taxon>Dikarya</taxon>
        <taxon>Basidiomycota</taxon>
        <taxon>Agaricomycotina</taxon>
        <taxon>Agaricomycetes</taxon>
        <taxon>Polyporales</taxon>
        <taxon>Polyporaceae</taxon>
        <taxon>Trametes</taxon>
    </lineage>
</organism>
<accession>A0ACC1QC69</accession>
<dbReference type="Proteomes" id="UP001144978">
    <property type="component" value="Unassembled WGS sequence"/>
</dbReference>
<proteinExistence type="predicted"/>
<keyword evidence="2" id="KW-1185">Reference proteome</keyword>
<comment type="caution">
    <text evidence="1">The sequence shown here is derived from an EMBL/GenBank/DDBJ whole genome shotgun (WGS) entry which is preliminary data.</text>
</comment>
<gene>
    <name evidence="1" type="ORF">NUW54_g490</name>
</gene>
<protein>
    <submittedName>
        <fullName evidence="1">Uncharacterized protein</fullName>
    </submittedName>
</protein>
<evidence type="ECO:0000313" key="1">
    <source>
        <dbReference type="EMBL" id="KAJ3017840.1"/>
    </source>
</evidence>